<gene>
    <name evidence="2" type="ORF">R6G71_06970</name>
</gene>
<evidence type="ECO:0000313" key="3">
    <source>
        <dbReference type="Proteomes" id="UP001273799"/>
    </source>
</evidence>
<dbReference type="InterPro" id="IPR055878">
    <property type="entry name" value="DUF7455"/>
</dbReference>
<organism evidence="2 3">
    <name type="scientific">Actinobaculum suis</name>
    <dbReference type="NCBI Taxonomy" id="1657"/>
    <lineage>
        <taxon>Bacteria</taxon>
        <taxon>Bacillati</taxon>
        <taxon>Actinomycetota</taxon>
        <taxon>Actinomycetes</taxon>
        <taxon>Actinomycetales</taxon>
        <taxon>Actinomycetaceae</taxon>
        <taxon>Actinobaculum</taxon>
    </lineage>
</organism>
<name>A0AAW9HTU3_9ACTO</name>
<dbReference type="EMBL" id="JAWNFU010000004">
    <property type="protein sequence ID" value="MDY5153780.1"/>
    <property type="molecule type" value="Genomic_DNA"/>
</dbReference>
<evidence type="ECO:0000313" key="2">
    <source>
        <dbReference type="EMBL" id="MDY5153780.1"/>
    </source>
</evidence>
<dbReference type="RefSeq" id="WP_049620109.1">
    <property type="nucleotide sequence ID" value="NZ_FNAU01000005.1"/>
</dbReference>
<reference evidence="2" key="1">
    <citation type="submission" date="2023-10" db="EMBL/GenBank/DDBJ databases">
        <title>Whole Genome based description of the genera Actinobaculum and Actinotignum reveals a complex phylogenetic relationship within the species included in the genus Actinotignum.</title>
        <authorList>
            <person name="Jensen C.S."/>
            <person name="Dargis R."/>
            <person name="Kemp M."/>
            <person name="Christensen J.J."/>
        </authorList>
    </citation>
    <scope>NUCLEOTIDE SEQUENCE</scope>
    <source>
        <strain evidence="2">Actinobaculum_suis_CCUG19206T</strain>
    </source>
</reference>
<accession>A0AAW9HTU3</accession>
<sequence length="64" mass="7310">MTTTLQETRTLTTRDRCDACGAQAYVRVHMPYGELYFCGHHASQHLDKLSAGAIEIQDERDRIK</sequence>
<evidence type="ECO:0000259" key="1">
    <source>
        <dbReference type="Pfam" id="PF24254"/>
    </source>
</evidence>
<dbReference type="Proteomes" id="UP001273799">
    <property type="component" value="Unassembled WGS sequence"/>
</dbReference>
<feature type="domain" description="DUF7455" evidence="1">
    <location>
        <begin position="11"/>
        <end position="63"/>
    </location>
</feature>
<proteinExistence type="predicted"/>
<protein>
    <recommendedName>
        <fullName evidence="1">DUF7455 domain-containing protein</fullName>
    </recommendedName>
</protein>
<comment type="caution">
    <text evidence="2">The sequence shown here is derived from an EMBL/GenBank/DDBJ whole genome shotgun (WGS) entry which is preliminary data.</text>
</comment>
<dbReference type="Pfam" id="PF24254">
    <property type="entry name" value="DUF7455"/>
    <property type="match status" value="1"/>
</dbReference>
<dbReference type="AlphaFoldDB" id="A0AAW9HTU3"/>